<evidence type="ECO:0000313" key="2">
    <source>
        <dbReference type="EMBL" id="MCP1675275.1"/>
    </source>
</evidence>
<feature type="transmembrane region" description="Helical" evidence="1">
    <location>
        <begin position="39"/>
        <end position="62"/>
    </location>
</feature>
<evidence type="ECO:0000256" key="1">
    <source>
        <dbReference type="SAM" id="Phobius"/>
    </source>
</evidence>
<dbReference type="AlphaFoldDB" id="A0AAE3KB96"/>
<comment type="caution">
    <text evidence="2">The sequence shown here is derived from an EMBL/GenBank/DDBJ whole genome shotgun (WGS) entry which is preliminary data.</text>
</comment>
<feature type="transmembrane region" description="Helical" evidence="1">
    <location>
        <begin position="12"/>
        <end position="33"/>
    </location>
</feature>
<dbReference type="Proteomes" id="UP001205843">
    <property type="component" value="Unassembled WGS sequence"/>
</dbReference>
<evidence type="ECO:0000313" key="3">
    <source>
        <dbReference type="Proteomes" id="UP001205843"/>
    </source>
</evidence>
<reference evidence="2" key="1">
    <citation type="submission" date="2022-03" db="EMBL/GenBank/DDBJ databases">
        <title>Genomic Encyclopedia of Type Strains, Phase III (KMG-III): the genomes of soil and plant-associated and newly described type strains.</title>
        <authorList>
            <person name="Whitman W."/>
        </authorList>
    </citation>
    <scope>NUCLEOTIDE SEQUENCE</scope>
    <source>
        <strain evidence="2">ANL 6-2</strain>
    </source>
</reference>
<dbReference type="RefSeq" id="WP_253478476.1">
    <property type="nucleotide sequence ID" value="NZ_JALJXV010000005.1"/>
</dbReference>
<proteinExistence type="predicted"/>
<keyword evidence="1" id="KW-0812">Transmembrane</keyword>
<name>A0AAE3KB96_9GAMM</name>
<protein>
    <submittedName>
        <fullName evidence="2">Uncharacterized protein</fullName>
    </submittedName>
</protein>
<keyword evidence="1" id="KW-0472">Membrane</keyword>
<gene>
    <name evidence="2" type="ORF">J2T57_002423</name>
</gene>
<sequence>MLRTGLFNHDLPGMLICLLVEAGLAFWLIDWLLDGPVRMVVMILAIFAYATVVMSGTDPLTWRWCRPRLRARLLHHRDLVQVAEQDGDGSHRAWVDDCRGGHVTVRPEHDPLRLETVPIARVVRIVGTAGGGGA</sequence>
<organism evidence="2 3">
    <name type="scientific">Natronocella acetinitrilica</name>
    <dbReference type="NCBI Taxonomy" id="414046"/>
    <lineage>
        <taxon>Bacteria</taxon>
        <taxon>Pseudomonadati</taxon>
        <taxon>Pseudomonadota</taxon>
        <taxon>Gammaproteobacteria</taxon>
        <taxon>Chromatiales</taxon>
        <taxon>Ectothiorhodospiraceae</taxon>
        <taxon>Natronocella</taxon>
    </lineage>
</organism>
<keyword evidence="3" id="KW-1185">Reference proteome</keyword>
<accession>A0AAE3KB96</accession>
<dbReference type="EMBL" id="JALJXV010000005">
    <property type="protein sequence ID" value="MCP1675275.1"/>
    <property type="molecule type" value="Genomic_DNA"/>
</dbReference>
<keyword evidence="1" id="KW-1133">Transmembrane helix</keyword>